<dbReference type="InterPro" id="IPR038731">
    <property type="entry name" value="RgtA/B/C-like"/>
</dbReference>
<evidence type="ECO:0000256" key="10">
    <source>
        <dbReference type="SAM" id="Phobius"/>
    </source>
</evidence>
<keyword evidence="6 10" id="KW-0812">Transmembrane</keyword>
<evidence type="ECO:0000256" key="3">
    <source>
        <dbReference type="ARBA" id="ARBA00022502"/>
    </source>
</evidence>
<comment type="subcellular location">
    <subcellularLocation>
        <location evidence="1">Endoplasmic reticulum membrane</location>
        <topology evidence="1">Multi-pass membrane protein</topology>
    </subcellularLocation>
</comment>
<organism evidence="12 13">
    <name type="scientific">Hominilimicola fabiformis</name>
    <dbReference type="NCBI Taxonomy" id="2885356"/>
    <lineage>
        <taxon>Bacteria</taxon>
        <taxon>Bacillati</taxon>
        <taxon>Bacillota</taxon>
        <taxon>Clostridia</taxon>
        <taxon>Eubacteriales</taxon>
        <taxon>Oscillospiraceae</taxon>
        <taxon>Hominilimicola</taxon>
    </lineage>
</organism>
<feature type="transmembrane region" description="Helical" evidence="10">
    <location>
        <begin position="262"/>
        <end position="284"/>
    </location>
</feature>
<comment type="pathway">
    <text evidence="2">Glycolipid biosynthesis; glycosylphosphatidylinositol-anchor biosynthesis.</text>
</comment>
<keyword evidence="5" id="KW-0808">Transferase</keyword>
<dbReference type="InterPro" id="IPR007315">
    <property type="entry name" value="PIG-V/Gpi18"/>
</dbReference>
<evidence type="ECO:0000256" key="7">
    <source>
        <dbReference type="ARBA" id="ARBA00022824"/>
    </source>
</evidence>
<dbReference type="GO" id="GO:0006506">
    <property type="term" value="P:GPI anchor biosynthetic process"/>
    <property type="evidence" value="ECO:0007669"/>
    <property type="project" value="UniProtKB-KW"/>
</dbReference>
<dbReference type="Proteomes" id="UP001198242">
    <property type="component" value="Unassembled WGS sequence"/>
</dbReference>
<evidence type="ECO:0000256" key="9">
    <source>
        <dbReference type="ARBA" id="ARBA00023136"/>
    </source>
</evidence>
<evidence type="ECO:0000259" key="11">
    <source>
        <dbReference type="Pfam" id="PF13231"/>
    </source>
</evidence>
<accession>A0AAE3E0M3</accession>
<name>A0AAE3E0M3_9FIRM</name>
<feature type="transmembrane region" description="Helical" evidence="10">
    <location>
        <begin position="56"/>
        <end position="81"/>
    </location>
</feature>
<dbReference type="AlphaFoldDB" id="A0AAE3E0M3"/>
<proteinExistence type="predicted"/>
<feature type="transmembrane region" description="Helical" evidence="10">
    <location>
        <begin position="407"/>
        <end position="427"/>
    </location>
</feature>
<reference evidence="12 13" key="1">
    <citation type="submission" date="2021-10" db="EMBL/GenBank/DDBJ databases">
        <title>Anaerobic single-cell dispensing facilitates the cultivation of human gut bacteria.</title>
        <authorList>
            <person name="Afrizal A."/>
        </authorList>
    </citation>
    <scope>NUCLEOTIDE SEQUENCE [LARGE SCALE GENOMIC DNA]</scope>
    <source>
        <strain evidence="12 13">CLA-AA-H232</strain>
    </source>
</reference>
<keyword evidence="9 10" id="KW-0472">Membrane</keyword>
<keyword evidence="7" id="KW-0256">Endoplasmic reticulum</keyword>
<gene>
    <name evidence="12" type="ORF">LKE05_12110</name>
</gene>
<feature type="transmembrane region" description="Helical" evidence="10">
    <location>
        <begin position="6"/>
        <end position="24"/>
    </location>
</feature>
<feature type="transmembrane region" description="Helical" evidence="10">
    <location>
        <begin position="147"/>
        <end position="166"/>
    </location>
</feature>
<protein>
    <submittedName>
        <fullName evidence="12">Glycosyltransferase family 39 protein</fullName>
    </submittedName>
</protein>
<feature type="transmembrane region" description="Helical" evidence="10">
    <location>
        <begin position="304"/>
        <end position="323"/>
    </location>
</feature>
<keyword evidence="3" id="KW-0337">GPI-anchor biosynthesis</keyword>
<sequence length="431" mass="49502">MFTSILSSIIIWSAVLIIALRVVTNSGIQFSNNKYISELTCYKGTSSNYKTTKKDILCVFLLAFSFRIIVFLFSVVIIYMFNDNINSFGDILEQYMKWDANNYVRIATGGYTYYTEGENFTTLAFFPLYPWLMRIVNIIFRDLRVSGLLTSFALYSGACCFLYKLFSIDYSKSVAVRAIVYMSVFPHALFFGTLMNESMLLFTSAATLYYIRKHKWYLVGIWGAAAALSRMLGILLAIPAAVEWLEHYKIFEKLKNKDIKTVWQLFYSKGLWIFLMLLGTGIYLFCNYKVTGDCFKFLEYQRTIWGHGSAYFGTGINSIVSKLNLGTDKDMLASVWIPSLAAIIFVTANLFYGIRKHKSMYTAYLVVYLILNTSFDWVISVPRYMTCAIPAFLFLSDFSERHKWTEPIITASMAIGLGIYLTGYLCWKQIL</sequence>
<keyword evidence="8 10" id="KW-1133">Transmembrane helix</keyword>
<dbReference type="GO" id="GO:0004376">
    <property type="term" value="F:GPI mannosyltransferase activity"/>
    <property type="evidence" value="ECO:0007669"/>
    <property type="project" value="InterPro"/>
</dbReference>
<dbReference type="GO" id="GO:0016020">
    <property type="term" value="C:membrane"/>
    <property type="evidence" value="ECO:0007669"/>
    <property type="project" value="GOC"/>
</dbReference>
<feature type="transmembrane region" description="Helical" evidence="10">
    <location>
        <begin position="216"/>
        <end position="242"/>
    </location>
</feature>
<evidence type="ECO:0000256" key="6">
    <source>
        <dbReference type="ARBA" id="ARBA00022692"/>
    </source>
</evidence>
<feature type="transmembrane region" description="Helical" evidence="10">
    <location>
        <begin position="335"/>
        <end position="354"/>
    </location>
</feature>
<dbReference type="RefSeq" id="WP_308457018.1">
    <property type="nucleotide sequence ID" value="NZ_JAJEQM010000019.1"/>
</dbReference>
<dbReference type="GO" id="GO:0000009">
    <property type="term" value="F:alpha-1,6-mannosyltransferase activity"/>
    <property type="evidence" value="ECO:0007669"/>
    <property type="project" value="InterPro"/>
</dbReference>
<feature type="transmembrane region" description="Helical" evidence="10">
    <location>
        <begin position="120"/>
        <end position="140"/>
    </location>
</feature>
<dbReference type="EMBL" id="JAJEQM010000019">
    <property type="protein sequence ID" value="MCC2211529.1"/>
    <property type="molecule type" value="Genomic_DNA"/>
</dbReference>
<feature type="domain" description="Glycosyltransferase RgtA/B/C/D-like" evidence="11">
    <location>
        <begin position="127"/>
        <end position="264"/>
    </location>
</feature>
<dbReference type="PANTHER" id="PTHR12468">
    <property type="entry name" value="GPI MANNOSYLTRANSFERASE 2"/>
    <property type="match status" value="1"/>
</dbReference>
<dbReference type="Pfam" id="PF13231">
    <property type="entry name" value="PMT_2"/>
    <property type="match status" value="1"/>
</dbReference>
<keyword evidence="13" id="KW-1185">Reference proteome</keyword>
<evidence type="ECO:0000256" key="4">
    <source>
        <dbReference type="ARBA" id="ARBA00022676"/>
    </source>
</evidence>
<evidence type="ECO:0000313" key="13">
    <source>
        <dbReference type="Proteomes" id="UP001198242"/>
    </source>
</evidence>
<evidence type="ECO:0000256" key="8">
    <source>
        <dbReference type="ARBA" id="ARBA00022989"/>
    </source>
</evidence>
<evidence type="ECO:0000313" key="12">
    <source>
        <dbReference type="EMBL" id="MCC2211529.1"/>
    </source>
</evidence>
<evidence type="ECO:0000256" key="1">
    <source>
        <dbReference type="ARBA" id="ARBA00004477"/>
    </source>
</evidence>
<comment type="caution">
    <text evidence="12">The sequence shown here is derived from an EMBL/GenBank/DDBJ whole genome shotgun (WGS) entry which is preliminary data.</text>
</comment>
<evidence type="ECO:0000256" key="2">
    <source>
        <dbReference type="ARBA" id="ARBA00004687"/>
    </source>
</evidence>
<dbReference type="PANTHER" id="PTHR12468:SF2">
    <property type="entry name" value="GPI MANNOSYLTRANSFERASE 2"/>
    <property type="match status" value="1"/>
</dbReference>
<keyword evidence="4" id="KW-0328">Glycosyltransferase</keyword>
<feature type="transmembrane region" description="Helical" evidence="10">
    <location>
        <begin position="366"/>
        <end position="395"/>
    </location>
</feature>
<evidence type="ECO:0000256" key="5">
    <source>
        <dbReference type="ARBA" id="ARBA00022679"/>
    </source>
</evidence>
<dbReference type="GO" id="GO:0031501">
    <property type="term" value="C:mannosyltransferase complex"/>
    <property type="evidence" value="ECO:0007669"/>
    <property type="project" value="TreeGrafter"/>
</dbReference>